<accession>A0A1H9TDG1</accession>
<protein>
    <recommendedName>
        <fullName evidence="3">DUF3168 domain-containing protein</fullName>
    </recommendedName>
</protein>
<keyword evidence="2" id="KW-1185">Reference proteome</keyword>
<evidence type="ECO:0000313" key="2">
    <source>
        <dbReference type="Proteomes" id="UP000198885"/>
    </source>
</evidence>
<dbReference type="STRING" id="641238.SAMN04490244_104110"/>
<dbReference type="RefSeq" id="WP_092691450.1">
    <property type="nucleotide sequence ID" value="NZ_FOGU01000004.1"/>
</dbReference>
<evidence type="ECO:0008006" key="3">
    <source>
        <dbReference type="Google" id="ProtNLM"/>
    </source>
</evidence>
<evidence type="ECO:0000313" key="1">
    <source>
        <dbReference type="EMBL" id="SER95136.1"/>
    </source>
</evidence>
<dbReference type="Gene3D" id="3.30.2000.30">
    <property type="match status" value="1"/>
</dbReference>
<dbReference type="Pfam" id="PF11367">
    <property type="entry name" value="Tail_completion_gp17"/>
    <property type="match status" value="1"/>
</dbReference>
<dbReference type="AlphaFoldDB" id="A0A1H9TDG1"/>
<proteinExistence type="predicted"/>
<gene>
    <name evidence="1" type="ORF">SAMN04490244_104110</name>
</gene>
<dbReference type="InterPro" id="IPR053745">
    <property type="entry name" value="Viral_Tail_Comp_sf"/>
</dbReference>
<dbReference type="InterPro" id="IPR021508">
    <property type="entry name" value="Gp17-like"/>
</dbReference>
<dbReference type="EMBL" id="FOGU01000004">
    <property type="protein sequence ID" value="SER95136.1"/>
    <property type="molecule type" value="Genomic_DNA"/>
</dbReference>
<dbReference type="OrthoDB" id="7644395at2"/>
<dbReference type="Proteomes" id="UP000198885">
    <property type="component" value="Unassembled WGS sequence"/>
</dbReference>
<reference evidence="1 2" key="1">
    <citation type="submission" date="2016-10" db="EMBL/GenBank/DDBJ databases">
        <authorList>
            <person name="de Groot N.N."/>
        </authorList>
    </citation>
    <scope>NUCLEOTIDE SEQUENCE [LARGE SCALE GENOMIC DNA]</scope>
    <source>
        <strain evidence="1 2">DSM 23042</strain>
    </source>
</reference>
<name>A0A1H9TDG1_9RHOB</name>
<organism evidence="1 2">
    <name type="scientific">Tranquillimonas rosea</name>
    <dbReference type="NCBI Taxonomy" id="641238"/>
    <lineage>
        <taxon>Bacteria</taxon>
        <taxon>Pseudomonadati</taxon>
        <taxon>Pseudomonadota</taxon>
        <taxon>Alphaproteobacteria</taxon>
        <taxon>Rhodobacterales</taxon>
        <taxon>Roseobacteraceae</taxon>
        <taxon>Tranquillimonas</taxon>
    </lineage>
</organism>
<sequence>MSYAMAGALQEAVYARLKADAALRAVVGDAVHDARPAGVLSGTFVLIGEERVREAGDMLSAGARHDLTISVESDAAGFATAKAAAAAVSDALTGAALTLGRGRLVGLWFRQARAQRLSPGDRRRIDLRFRARTDDE</sequence>